<dbReference type="InParanoid" id="A0A4S2MVH3"/>
<dbReference type="GO" id="GO:0016491">
    <property type="term" value="F:oxidoreductase activity"/>
    <property type="evidence" value="ECO:0007669"/>
    <property type="project" value="UniProtKB-KW"/>
</dbReference>
<evidence type="ECO:0000313" key="4">
    <source>
        <dbReference type="EMBL" id="TGZ80590.1"/>
    </source>
</evidence>
<protein>
    <submittedName>
        <fullName evidence="4">Clavaminate synthase-like protein</fullName>
    </submittedName>
</protein>
<keyword evidence="2" id="KW-0479">Metal-binding</keyword>
<dbReference type="Gene3D" id="2.60.120.330">
    <property type="entry name" value="B-lactam Antibiotic, Isopenicillin N Synthase, Chain"/>
    <property type="match status" value="1"/>
</dbReference>
<dbReference type="Pfam" id="PF14226">
    <property type="entry name" value="DIOX_N"/>
    <property type="match status" value="1"/>
</dbReference>
<dbReference type="EMBL" id="ML220124">
    <property type="protein sequence ID" value="TGZ80590.1"/>
    <property type="molecule type" value="Genomic_DNA"/>
</dbReference>
<evidence type="ECO:0000256" key="2">
    <source>
        <dbReference type="RuleBase" id="RU003682"/>
    </source>
</evidence>
<proteinExistence type="inferred from homology"/>
<evidence type="ECO:0000256" key="1">
    <source>
        <dbReference type="ARBA" id="ARBA00008056"/>
    </source>
</evidence>
<dbReference type="GO" id="GO:0044283">
    <property type="term" value="P:small molecule biosynthetic process"/>
    <property type="evidence" value="ECO:0007669"/>
    <property type="project" value="UniProtKB-ARBA"/>
</dbReference>
<dbReference type="PROSITE" id="PS51471">
    <property type="entry name" value="FE2OG_OXY"/>
    <property type="match status" value="1"/>
</dbReference>
<dbReference type="PANTHER" id="PTHR47990">
    <property type="entry name" value="2-OXOGLUTARATE (2OG) AND FE(II)-DEPENDENT OXYGENASE SUPERFAMILY PROTEIN-RELATED"/>
    <property type="match status" value="1"/>
</dbReference>
<dbReference type="GO" id="GO:0046872">
    <property type="term" value="F:metal ion binding"/>
    <property type="evidence" value="ECO:0007669"/>
    <property type="project" value="UniProtKB-KW"/>
</dbReference>
<reference evidence="4 5" key="1">
    <citation type="submission" date="2019-04" db="EMBL/GenBank/DDBJ databases">
        <title>Comparative genomics and transcriptomics to analyze fruiting body development in filamentous ascomycetes.</title>
        <authorList>
            <consortium name="DOE Joint Genome Institute"/>
            <person name="Lutkenhaus R."/>
            <person name="Traeger S."/>
            <person name="Breuer J."/>
            <person name="Kuo A."/>
            <person name="Lipzen A."/>
            <person name="Pangilinan J."/>
            <person name="Dilworth D."/>
            <person name="Sandor L."/>
            <person name="Poggeler S."/>
            <person name="Barry K."/>
            <person name="Grigoriev I.V."/>
            <person name="Nowrousian M."/>
        </authorList>
    </citation>
    <scope>NUCLEOTIDE SEQUENCE [LARGE SCALE GENOMIC DNA]</scope>
    <source>
        <strain evidence="4 5">CBS 389.68</strain>
    </source>
</reference>
<comment type="similarity">
    <text evidence="1 2">Belongs to the iron/ascorbate-dependent oxidoreductase family.</text>
</comment>
<dbReference type="OrthoDB" id="288590at2759"/>
<gene>
    <name evidence="4" type="ORF">EX30DRAFT_307359</name>
</gene>
<dbReference type="InterPro" id="IPR005123">
    <property type="entry name" value="Oxoglu/Fe-dep_dioxygenase_dom"/>
</dbReference>
<dbReference type="Pfam" id="PF03171">
    <property type="entry name" value="2OG-FeII_Oxy"/>
    <property type="match status" value="1"/>
</dbReference>
<keyword evidence="2" id="KW-0560">Oxidoreductase</keyword>
<dbReference type="InterPro" id="IPR044861">
    <property type="entry name" value="IPNS-like_FE2OG_OXY"/>
</dbReference>
<dbReference type="InterPro" id="IPR050231">
    <property type="entry name" value="Iron_ascorbate_oxido_reductase"/>
</dbReference>
<dbReference type="SUPFAM" id="SSF51197">
    <property type="entry name" value="Clavaminate synthase-like"/>
    <property type="match status" value="1"/>
</dbReference>
<evidence type="ECO:0000313" key="5">
    <source>
        <dbReference type="Proteomes" id="UP000298138"/>
    </source>
</evidence>
<sequence>TTMANRKIPKISLHDFASRRAEIGRQIISAAENDGFFVLYNQASPSVSEIEEIFKYSKSFFALPHSEKSQTPHVPQLNTGWEHRSQIRPSTGVPDQKESLQLQLHRLHLNWPSSPSLPPDWAQKVATFALNTHNLSMQILSFFACALGFPEDFFTQAHQLGHEDAQSTLRLLHYFNAAGNEGEVSAGAHTDFDCLTMLFQRSGESGLEICPGREAESCGMLREERWTPVEPKTGEIVCNIGDMLMAWSDDRFKSLFHRVAPVRGERFSIAWFNQANKNVIIQGPLGKYPVKTAERYLGEKLAENFRIAKERSEKMAMAAPAS</sequence>
<feature type="domain" description="Fe2OG dioxygenase" evidence="3">
    <location>
        <begin position="164"/>
        <end position="275"/>
    </location>
</feature>
<dbReference type="AlphaFoldDB" id="A0A4S2MVH3"/>
<accession>A0A4S2MVH3</accession>
<keyword evidence="2" id="KW-0408">Iron</keyword>
<dbReference type="STRING" id="341454.A0A4S2MVH3"/>
<evidence type="ECO:0000259" key="3">
    <source>
        <dbReference type="PROSITE" id="PS51471"/>
    </source>
</evidence>
<keyword evidence="5" id="KW-1185">Reference proteome</keyword>
<dbReference type="Proteomes" id="UP000298138">
    <property type="component" value="Unassembled WGS sequence"/>
</dbReference>
<organism evidence="4 5">
    <name type="scientific">Ascodesmis nigricans</name>
    <dbReference type="NCBI Taxonomy" id="341454"/>
    <lineage>
        <taxon>Eukaryota</taxon>
        <taxon>Fungi</taxon>
        <taxon>Dikarya</taxon>
        <taxon>Ascomycota</taxon>
        <taxon>Pezizomycotina</taxon>
        <taxon>Pezizomycetes</taxon>
        <taxon>Pezizales</taxon>
        <taxon>Ascodesmidaceae</taxon>
        <taxon>Ascodesmis</taxon>
    </lineage>
</organism>
<feature type="non-terminal residue" evidence="4">
    <location>
        <position position="1"/>
    </location>
</feature>
<name>A0A4S2MVH3_9PEZI</name>
<dbReference type="InterPro" id="IPR027443">
    <property type="entry name" value="IPNS-like_sf"/>
</dbReference>
<dbReference type="InterPro" id="IPR026992">
    <property type="entry name" value="DIOX_N"/>
</dbReference>